<dbReference type="Proteomes" id="UP000295722">
    <property type="component" value="Unassembled WGS sequence"/>
</dbReference>
<dbReference type="Pfam" id="PF18728">
    <property type="entry name" value="HEPN_AbiV"/>
    <property type="match status" value="1"/>
</dbReference>
<protein>
    <submittedName>
        <fullName evidence="1">AbiV family abortive infection protein</fullName>
    </submittedName>
</protein>
<gene>
    <name evidence="1" type="ORF">EYW47_02410</name>
</gene>
<proteinExistence type="predicted"/>
<evidence type="ECO:0000313" key="2">
    <source>
        <dbReference type="Proteomes" id="UP000295722"/>
    </source>
</evidence>
<dbReference type="NCBIfam" id="TIGR04498">
    <property type="entry name" value="AbiV_defense"/>
    <property type="match status" value="1"/>
</dbReference>
<keyword evidence="2" id="KW-1185">Reference proteome</keyword>
<comment type="caution">
    <text evidence="1">The sequence shown here is derived from an EMBL/GenBank/DDBJ whole genome shotgun (WGS) entry which is preliminary data.</text>
</comment>
<dbReference type="RefSeq" id="WP_133193275.1">
    <property type="nucleotide sequence ID" value="NZ_JBHUCW010000001.1"/>
</dbReference>
<organism evidence="1 2">
    <name type="scientific">Paraburkholderia silviterrae</name>
    <dbReference type="NCBI Taxonomy" id="2528715"/>
    <lineage>
        <taxon>Bacteria</taxon>
        <taxon>Pseudomonadati</taxon>
        <taxon>Pseudomonadota</taxon>
        <taxon>Betaproteobacteria</taxon>
        <taxon>Burkholderiales</taxon>
        <taxon>Burkholderiaceae</taxon>
        <taxon>Paraburkholderia</taxon>
    </lineage>
</organism>
<reference evidence="1 2" key="1">
    <citation type="submission" date="2019-03" db="EMBL/GenBank/DDBJ databases">
        <title>Paraburkholderia sp. 4M-K11, isolated from subtropical forest soil.</title>
        <authorList>
            <person name="Gao Z.-H."/>
            <person name="Qiu L.-H."/>
        </authorList>
    </citation>
    <scope>NUCLEOTIDE SEQUENCE [LARGE SCALE GENOMIC DNA]</scope>
    <source>
        <strain evidence="1 2">4M-K11</strain>
    </source>
</reference>
<dbReference type="OrthoDB" id="1454114at2"/>
<dbReference type="InterPro" id="IPR030987">
    <property type="entry name" value="AbiV"/>
</dbReference>
<dbReference type="AlphaFoldDB" id="A0A4R5MG11"/>
<accession>A0A4R5MG11</accession>
<sequence>MGKKLSQFQGRLTLEQIAEGMNAASRNAIRLVEDAQVLLAAERYPSALALAILAIEEAGKLYILPGMVTVKDDQQLAKLWKDCRSHTKKNVAWILLDLINRAGTTKLDDLRRLFDSDAEHPYMLDKLKQIAFYTDCLGIAHWSIPTDAVERDLAGSIITIAKALCLSKTEPVTRRELQLWKQHMSPRADGLVNHSGLSEWYAAMQAEGLRPPGPNAMQTFLTTGMNVWQNEGR</sequence>
<evidence type="ECO:0000313" key="1">
    <source>
        <dbReference type="EMBL" id="TDG26223.1"/>
    </source>
</evidence>
<name>A0A4R5MG11_9BURK</name>
<dbReference type="EMBL" id="SMRP01000001">
    <property type="protein sequence ID" value="TDG26223.1"/>
    <property type="molecule type" value="Genomic_DNA"/>
</dbReference>